<dbReference type="Gene3D" id="3.30.720.50">
    <property type="match status" value="1"/>
</dbReference>
<feature type="domain" description="WWE" evidence="7">
    <location>
        <begin position="1"/>
        <end position="84"/>
    </location>
</feature>
<protein>
    <recommendedName>
        <fullName evidence="6">NAD(P)(+)--arginine ADP-ribosyltransferase</fullName>
        <ecNumber evidence="6">2.4.2.31</ecNumber>
    </recommendedName>
    <alternativeName>
        <fullName evidence="6">Mono(ADP-ribosyl)transferase</fullName>
    </alternativeName>
</protein>
<dbReference type="InterPro" id="IPR001611">
    <property type="entry name" value="Leu-rich_rpt"/>
</dbReference>
<dbReference type="EMBL" id="CAJNOQ010003278">
    <property type="protein sequence ID" value="CAF1004209.1"/>
    <property type="molecule type" value="Genomic_DNA"/>
</dbReference>
<reference evidence="8" key="1">
    <citation type="submission" date="2021-02" db="EMBL/GenBank/DDBJ databases">
        <authorList>
            <person name="Nowell W R."/>
        </authorList>
    </citation>
    <scope>NUCLEOTIDE SEQUENCE</scope>
</reference>
<accession>A0A814H0X7</accession>
<keyword evidence="2 6" id="KW-0328">Glycosyltransferase</keyword>
<dbReference type="InterPro" id="IPR004170">
    <property type="entry name" value="WWE_dom"/>
</dbReference>
<dbReference type="PROSITE" id="PS51996">
    <property type="entry name" value="TR_MART"/>
    <property type="match status" value="1"/>
</dbReference>
<comment type="similarity">
    <text evidence="1 6">Belongs to the Arg-specific ADP-ribosyltransferase family.</text>
</comment>
<evidence type="ECO:0000313" key="9">
    <source>
        <dbReference type="EMBL" id="CAF3775549.1"/>
    </source>
</evidence>
<evidence type="ECO:0000256" key="1">
    <source>
        <dbReference type="ARBA" id="ARBA00009558"/>
    </source>
</evidence>
<dbReference type="Proteomes" id="UP000663829">
    <property type="component" value="Unassembled WGS sequence"/>
</dbReference>
<keyword evidence="3 6" id="KW-0808">Transferase</keyword>
<evidence type="ECO:0000256" key="6">
    <source>
        <dbReference type="RuleBase" id="RU361228"/>
    </source>
</evidence>
<keyword evidence="6" id="KW-0521">NADP</keyword>
<dbReference type="Gene3D" id="3.80.10.10">
    <property type="entry name" value="Ribonuclease Inhibitor"/>
    <property type="match status" value="4"/>
</dbReference>
<dbReference type="SUPFAM" id="SSF117839">
    <property type="entry name" value="WWE domain"/>
    <property type="match status" value="1"/>
</dbReference>
<organism evidence="8 10">
    <name type="scientific">Didymodactylos carnosus</name>
    <dbReference type="NCBI Taxonomy" id="1234261"/>
    <lineage>
        <taxon>Eukaryota</taxon>
        <taxon>Metazoa</taxon>
        <taxon>Spiralia</taxon>
        <taxon>Gnathifera</taxon>
        <taxon>Rotifera</taxon>
        <taxon>Eurotatoria</taxon>
        <taxon>Bdelloidea</taxon>
        <taxon>Philodinida</taxon>
        <taxon>Philodinidae</taxon>
        <taxon>Didymodactylos</taxon>
    </lineage>
</organism>
<dbReference type="AlphaFoldDB" id="A0A814H0X7"/>
<dbReference type="SMART" id="SM00368">
    <property type="entry name" value="LRR_RI"/>
    <property type="match status" value="11"/>
</dbReference>
<dbReference type="EMBL" id="CAJOBC010003278">
    <property type="protein sequence ID" value="CAF3775549.1"/>
    <property type="molecule type" value="Genomic_DNA"/>
</dbReference>
<gene>
    <name evidence="8" type="ORF">GPM918_LOCUS13921</name>
    <name evidence="9" type="ORF">SRO942_LOCUS13921</name>
</gene>
<evidence type="ECO:0000256" key="5">
    <source>
        <dbReference type="ARBA" id="ARBA00047597"/>
    </source>
</evidence>
<dbReference type="GO" id="GO:0016779">
    <property type="term" value="F:nucleotidyltransferase activity"/>
    <property type="evidence" value="ECO:0007669"/>
    <property type="project" value="UniProtKB-KW"/>
</dbReference>
<dbReference type="EC" id="2.4.2.31" evidence="6"/>
<dbReference type="GO" id="GO:0106274">
    <property type="term" value="F:NAD+-protein-arginine ADP-ribosyltransferase activity"/>
    <property type="evidence" value="ECO:0007669"/>
    <property type="project" value="UniProtKB-EC"/>
</dbReference>
<dbReference type="PANTHER" id="PTHR24114">
    <property type="entry name" value="LEUCINE RICH REPEAT FAMILY PROTEIN"/>
    <property type="match status" value="1"/>
</dbReference>
<evidence type="ECO:0000256" key="4">
    <source>
        <dbReference type="ARBA" id="ARBA00022695"/>
    </source>
</evidence>
<dbReference type="Pfam" id="PF13516">
    <property type="entry name" value="LRR_6"/>
    <property type="match status" value="5"/>
</dbReference>
<dbReference type="InterPro" id="IPR052394">
    <property type="entry name" value="LRR-containing"/>
</dbReference>
<evidence type="ECO:0000259" key="7">
    <source>
        <dbReference type="PROSITE" id="PS50918"/>
    </source>
</evidence>
<evidence type="ECO:0000313" key="8">
    <source>
        <dbReference type="EMBL" id="CAF1004209.1"/>
    </source>
</evidence>
<dbReference type="PANTHER" id="PTHR24114:SF2">
    <property type="entry name" value="F-BOX DOMAIN-CONTAINING PROTEIN-RELATED"/>
    <property type="match status" value="1"/>
</dbReference>
<evidence type="ECO:0000313" key="10">
    <source>
        <dbReference type="Proteomes" id="UP000663829"/>
    </source>
</evidence>
<dbReference type="Proteomes" id="UP000681722">
    <property type="component" value="Unassembled WGS sequence"/>
</dbReference>
<dbReference type="OrthoDB" id="341587at2759"/>
<proteinExistence type="inferred from homology"/>
<evidence type="ECO:0000256" key="3">
    <source>
        <dbReference type="ARBA" id="ARBA00022679"/>
    </source>
</evidence>
<sequence length="824" mass="93745">MWTTSKKCKVSRPRWYWKSNSNLSLIKEKQQWRKYPDIESEIIEEAYRENNRTNLVELDDYWIDLTHFIQINKLDSEKVIIVQRTLNNEEEQTLREERFFPPLRLGEPFNEWTNGGYWFINEWQKRQPEDISHRERLEQAANGILIEGQLLSKTIAAERFAQRLRDMFYQDEIVIHRCCINMYTYDCFIYPLVNRTLRQNDKTKIDTLGPFCYYLYYSWYNLFELRVSNIEVYRGTNLDAQMIEQYQKNIGKEKCWFGFTSTSKNKGIADVFSGNTLFINKMAFSSAIDISDYSQIPDEEEVLFPAGTKFIIEKVECDTINRIYIKLLAKNDSLQQKLNEISSTTITKFCSGFQELDVIDAETLAVMLKVNQTITVLNIQHADLSDDAGDIIISALIVNRTLTSLDLQSNRLGELAGEAIGDLLEVNETLISLDLQFNQIPVEASETIANALIVNQTLITLCLGHNQLSDEGGAMIVKSLEKNMTLTTLDLGWNNLSEASGEVVAKLLKVNRTLTVLTLSGNDLTSTAMEAIIDALKINNTLTSLDLEYSNFSGPLMSAMTNLLKTNETLCKLNLGGNRLSDNDGELIADALKINRTLTLLDLHSNEFTDCIARTIANVFEFNYTLDTVHLENNQFSEQGRAIIINAIDTQSRTIWNRRGTEASGAALLVRKGPVRYGLHSDQINSTIEQIAKTDTSKIDFVLRSFGERHHELSDEIGQRVADVVRNDQLYISELSNSVNDQLDIDDYWNHSEGDNPSLEINRLLTSLNLQHNELSARAAEALGRMLQDNQTLVTLHLGPNKLSTEAEETVADALSTNQTLKCL</sequence>
<dbReference type="InterPro" id="IPR000768">
    <property type="entry name" value="ART"/>
</dbReference>
<dbReference type="SUPFAM" id="SSF52047">
    <property type="entry name" value="RNI-like"/>
    <property type="match status" value="2"/>
</dbReference>
<dbReference type="InterPro" id="IPR037197">
    <property type="entry name" value="WWE_dom_sf"/>
</dbReference>
<dbReference type="Pfam" id="PF02825">
    <property type="entry name" value="WWE"/>
    <property type="match status" value="1"/>
</dbReference>
<dbReference type="InterPro" id="IPR032675">
    <property type="entry name" value="LRR_dom_sf"/>
</dbReference>
<dbReference type="Pfam" id="PF01129">
    <property type="entry name" value="ART"/>
    <property type="match status" value="1"/>
</dbReference>
<dbReference type="PROSITE" id="PS50918">
    <property type="entry name" value="WWE"/>
    <property type="match status" value="1"/>
</dbReference>
<name>A0A814H0X7_9BILA</name>
<comment type="caution">
    <text evidence="8">The sequence shown here is derived from an EMBL/GenBank/DDBJ whole genome shotgun (WGS) entry which is preliminary data.</text>
</comment>
<dbReference type="SUPFAM" id="SSF56399">
    <property type="entry name" value="ADP-ribosylation"/>
    <property type="match status" value="1"/>
</dbReference>
<keyword evidence="6" id="KW-0520">NAD</keyword>
<evidence type="ECO:0000256" key="2">
    <source>
        <dbReference type="ARBA" id="ARBA00022676"/>
    </source>
</evidence>
<dbReference type="Gene3D" id="3.90.176.10">
    <property type="entry name" value="Toxin ADP-ribosyltransferase, Chain A, domain 1"/>
    <property type="match status" value="1"/>
</dbReference>
<keyword evidence="10" id="KW-1185">Reference proteome</keyword>
<keyword evidence="4" id="KW-0548">Nucleotidyltransferase</keyword>
<comment type="catalytic activity">
    <reaction evidence="5 6">
        <text>L-arginyl-[protein] + NAD(+) = N(omega)-(ADP-D-ribosyl)-L-arginyl-[protein] + nicotinamide + H(+)</text>
        <dbReference type="Rhea" id="RHEA:19149"/>
        <dbReference type="Rhea" id="RHEA-COMP:10532"/>
        <dbReference type="Rhea" id="RHEA-COMP:15087"/>
        <dbReference type="ChEBI" id="CHEBI:15378"/>
        <dbReference type="ChEBI" id="CHEBI:17154"/>
        <dbReference type="ChEBI" id="CHEBI:29965"/>
        <dbReference type="ChEBI" id="CHEBI:57540"/>
        <dbReference type="ChEBI" id="CHEBI:142554"/>
        <dbReference type="EC" id="2.4.2.31"/>
    </reaction>
</comment>